<dbReference type="OrthoDB" id="6630929at2"/>
<dbReference type="EMBL" id="PQGD01000051">
    <property type="protein sequence ID" value="POP41005.1"/>
    <property type="molecule type" value="Genomic_DNA"/>
</dbReference>
<keyword evidence="4" id="KW-1185">Reference proteome</keyword>
<protein>
    <recommendedName>
        <fullName evidence="1">Tle cognate immunity protein 4 C-terminal domain-containing protein</fullName>
    </recommendedName>
</protein>
<evidence type="ECO:0000313" key="2">
    <source>
        <dbReference type="EMBL" id="POP40435.1"/>
    </source>
</evidence>
<comment type="caution">
    <text evidence="3">The sequence shown here is derived from an EMBL/GenBank/DDBJ whole genome shotgun (WGS) entry which is preliminary data.</text>
</comment>
<dbReference type="Proteomes" id="UP000237073">
    <property type="component" value="Unassembled WGS sequence"/>
</dbReference>
<reference evidence="4 5" key="1">
    <citation type="submission" date="2018-01" db="EMBL/GenBank/DDBJ databases">
        <title>Superficieibacter electus gen. nov., sp. nov., an extended-spectrum beta-lactamase possessing member of the Enterobacteriaceae family, isolated from intensive care unit surfaces.</title>
        <authorList>
            <person name="Potter R.F."/>
            <person name="D'Souza A.W."/>
        </authorList>
    </citation>
    <scope>NUCLEOTIDE SEQUENCE [LARGE SCALE GENOMIC DNA]</scope>
    <source>
        <strain evidence="3 5">BP-1</strain>
        <strain evidence="2 4">BP-2</strain>
    </source>
</reference>
<evidence type="ECO:0000313" key="5">
    <source>
        <dbReference type="Proteomes" id="UP000247005"/>
    </source>
</evidence>
<dbReference type="AlphaFoldDB" id="A0A2P5GGS2"/>
<name>A0A2P5GGS2_9ENTR</name>
<dbReference type="InterPro" id="IPR041290">
    <property type="entry name" value="Tli4_C"/>
</dbReference>
<evidence type="ECO:0000259" key="1">
    <source>
        <dbReference type="Pfam" id="PF18426"/>
    </source>
</evidence>
<dbReference type="RefSeq" id="WP_103678811.1">
    <property type="nucleotide sequence ID" value="NZ_PQGD01000051.1"/>
</dbReference>
<gene>
    <name evidence="3" type="ORF">CHU32_27325</name>
    <name evidence="2" type="ORF">CHU33_27285</name>
</gene>
<organism evidence="3 5">
    <name type="scientific">Superficieibacter electus</name>
    <dbReference type="NCBI Taxonomy" id="2022662"/>
    <lineage>
        <taxon>Bacteria</taxon>
        <taxon>Pseudomonadati</taxon>
        <taxon>Pseudomonadota</taxon>
        <taxon>Gammaproteobacteria</taxon>
        <taxon>Enterobacterales</taxon>
        <taxon>Enterobacteriaceae</taxon>
        <taxon>Superficieibacter</taxon>
    </lineage>
</organism>
<dbReference type="Proteomes" id="UP000247005">
    <property type="component" value="Unassembled WGS sequence"/>
</dbReference>
<feature type="domain" description="Tle cognate immunity protein 4 C-terminal" evidence="1">
    <location>
        <begin position="214"/>
        <end position="281"/>
    </location>
</feature>
<accession>A0A2P5GGS2</accession>
<proteinExistence type="predicted"/>
<evidence type="ECO:0000313" key="4">
    <source>
        <dbReference type="Proteomes" id="UP000237073"/>
    </source>
</evidence>
<dbReference type="Pfam" id="PF18426">
    <property type="entry name" value="Tli4_C"/>
    <property type="match status" value="1"/>
</dbReference>
<dbReference type="EMBL" id="PQGE01000052">
    <property type="protein sequence ID" value="POP40435.1"/>
    <property type="molecule type" value="Genomic_DNA"/>
</dbReference>
<sequence length="298" mass="35260">MKHPGLIFLCLYCCFSNAEDLKWRDECVGYYQFQLPENIEVAVEHIDGLIHPLKRTQAMGAVQYIPSKITFGLYNNINDNDTTQAQFSNFIYDDHDITISTKNDTPLDIYSFERMLKENIDFKINYLKNITDESNDEFNRATKYIIREYENAFSFYKVNSYSLYIIKNRRVYRFYSNINDIPPTKTQTTNDFLLNNESKVVSLMNRFLPRQLYEVPSEPGFCLPYGFVANDSGHEPRNMVVTYRMKDHPDVTILFQDASFQYPEMLPQTERGGRHNRKLQREGFHKMDVEYHVSALWR</sequence>
<evidence type="ECO:0000313" key="3">
    <source>
        <dbReference type="EMBL" id="POP41005.1"/>
    </source>
</evidence>